<protein>
    <submittedName>
        <fullName evidence="4">ANTAR domain-containing protein</fullName>
    </submittedName>
</protein>
<dbReference type="InterPro" id="IPR036388">
    <property type="entry name" value="WH-like_DNA-bd_sf"/>
</dbReference>
<reference evidence="3 5" key="1">
    <citation type="submission" date="2020-01" db="EMBL/GenBank/DDBJ databases">
        <title>the WGS Modestobacter muralis CPCC 204518.</title>
        <authorList>
            <person name="Jiang Z."/>
        </authorList>
    </citation>
    <scope>NUCLEOTIDE SEQUENCE [LARGE SCALE GENOMIC DNA]</scope>
    <source>
        <strain evidence="3 5">DSM 100205</strain>
    </source>
</reference>
<comment type="caution">
    <text evidence="4">The sequence shown here is derived from an EMBL/GenBank/DDBJ whole genome shotgun (WGS) entry which is preliminary data.</text>
</comment>
<evidence type="ECO:0000256" key="1">
    <source>
        <dbReference type="SAM" id="MobiDB-lite"/>
    </source>
</evidence>
<dbReference type="InterPro" id="IPR005561">
    <property type="entry name" value="ANTAR"/>
</dbReference>
<accession>A0A6P0H9T0</accession>
<dbReference type="GO" id="GO:0003723">
    <property type="term" value="F:RNA binding"/>
    <property type="evidence" value="ECO:0007669"/>
    <property type="project" value="InterPro"/>
</dbReference>
<sequence length="165" mass="18029">MGDTDRSDLADRLRHVDSLLTAATDMLSSLHRVLAEVHRELGPARREEEERPRDAEIAQLRHEVEQLREGMASRAVIERAKGVIMRGHGVSEAESFALLTDLSQRTHRKVRDVAADLLDGPPDLQLVGSRPETVPAARSRNGRNGDTAVRTLVTSGDSTDPAGSP</sequence>
<gene>
    <name evidence="4" type="ORF">G3R41_16685</name>
    <name evidence="3" type="ORF">GCU67_16035</name>
</gene>
<dbReference type="SMART" id="SM01012">
    <property type="entry name" value="ANTAR"/>
    <property type="match status" value="1"/>
</dbReference>
<evidence type="ECO:0000313" key="4">
    <source>
        <dbReference type="EMBL" id="NEN52551.1"/>
    </source>
</evidence>
<feature type="region of interest" description="Disordered" evidence="1">
    <location>
        <begin position="125"/>
        <end position="165"/>
    </location>
</feature>
<dbReference type="InterPro" id="IPR011006">
    <property type="entry name" value="CheY-like_superfamily"/>
</dbReference>
<proteinExistence type="predicted"/>
<evidence type="ECO:0000259" key="2">
    <source>
        <dbReference type="PROSITE" id="PS50921"/>
    </source>
</evidence>
<organism evidence="4 6">
    <name type="scientific">Modestobacter muralis</name>
    <dbReference type="NCBI Taxonomy" id="1608614"/>
    <lineage>
        <taxon>Bacteria</taxon>
        <taxon>Bacillati</taxon>
        <taxon>Actinomycetota</taxon>
        <taxon>Actinomycetes</taxon>
        <taxon>Geodermatophilales</taxon>
        <taxon>Geodermatophilaceae</taxon>
        <taxon>Modestobacter</taxon>
    </lineage>
</organism>
<dbReference type="Gene3D" id="1.10.10.10">
    <property type="entry name" value="Winged helix-like DNA-binding domain superfamily/Winged helix DNA-binding domain"/>
    <property type="match status" value="1"/>
</dbReference>
<dbReference type="AlphaFoldDB" id="A0A6P0H9T0"/>
<evidence type="ECO:0000313" key="6">
    <source>
        <dbReference type="Proteomes" id="UP000471152"/>
    </source>
</evidence>
<feature type="domain" description="ANTAR" evidence="2">
    <location>
        <begin position="57"/>
        <end position="118"/>
    </location>
</feature>
<dbReference type="EMBL" id="JAAGWH010000049">
    <property type="protein sequence ID" value="NEK95663.1"/>
    <property type="molecule type" value="Genomic_DNA"/>
</dbReference>
<dbReference type="Proteomes" id="UP000471152">
    <property type="component" value="Unassembled WGS sequence"/>
</dbReference>
<evidence type="ECO:0000313" key="5">
    <source>
        <dbReference type="Proteomes" id="UP000468828"/>
    </source>
</evidence>
<dbReference type="SUPFAM" id="SSF52172">
    <property type="entry name" value="CheY-like"/>
    <property type="match status" value="1"/>
</dbReference>
<evidence type="ECO:0000313" key="3">
    <source>
        <dbReference type="EMBL" id="NEK95663.1"/>
    </source>
</evidence>
<dbReference type="Proteomes" id="UP000468828">
    <property type="component" value="Unassembled WGS sequence"/>
</dbReference>
<reference evidence="4 6" key="2">
    <citation type="submission" date="2020-02" db="EMBL/GenBank/DDBJ databases">
        <title>The WGS of Modestobacter muralis DSM 100205.</title>
        <authorList>
            <person name="Jiang Z."/>
        </authorList>
    </citation>
    <scope>NUCLEOTIDE SEQUENCE [LARGE SCALE GENOMIC DNA]</scope>
    <source>
        <strain evidence="4 6">DSM 100205</strain>
    </source>
</reference>
<dbReference type="EMBL" id="JAAGWB010000051">
    <property type="protein sequence ID" value="NEN52551.1"/>
    <property type="molecule type" value="Genomic_DNA"/>
</dbReference>
<dbReference type="RefSeq" id="WP_163612212.1">
    <property type="nucleotide sequence ID" value="NZ_JAAGWB010000051.1"/>
</dbReference>
<keyword evidence="5" id="KW-1185">Reference proteome</keyword>
<name>A0A6P0H9T0_9ACTN</name>
<dbReference type="PROSITE" id="PS50921">
    <property type="entry name" value="ANTAR"/>
    <property type="match status" value="1"/>
</dbReference>
<dbReference type="Pfam" id="PF03861">
    <property type="entry name" value="ANTAR"/>
    <property type="match status" value="1"/>
</dbReference>